<dbReference type="Proteomes" id="UP000239326">
    <property type="component" value="Chromosome"/>
</dbReference>
<protein>
    <recommendedName>
        <fullName evidence="2">CHAT domain-containing protein</fullName>
    </recommendedName>
</protein>
<proteinExistence type="predicted"/>
<feature type="region of interest" description="Disordered" evidence="1">
    <location>
        <begin position="86"/>
        <end position="117"/>
    </location>
</feature>
<dbReference type="EMBL" id="CP027669">
    <property type="protein sequence ID" value="AVO42578.1"/>
    <property type="molecule type" value="Genomic_DNA"/>
</dbReference>
<name>A0A2S0N352_9BURK</name>
<gene>
    <name evidence="3" type="ORF">C6571_15900</name>
</gene>
<dbReference type="OrthoDB" id="8253226at2"/>
<evidence type="ECO:0000313" key="3">
    <source>
        <dbReference type="EMBL" id="AVO42578.1"/>
    </source>
</evidence>
<dbReference type="Pfam" id="PF12770">
    <property type="entry name" value="CHAT"/>
    <property type="match status" value="1"/>
</dbReference>
<evidence type="ECO:0000256" key="1">
    <source>
        <dbReference type="SAM" id="MobiDB-lite"/>
    </source>
</evidence>
<dbReference type="AlphaFoldDB" id="A0A2S0N352"/>
<feature type="compositionally biased region" description="Polar residues" evidence="1">
    <location>
        <begin position="45"/>
        <end position="55"/>
    </location>
</feature>
<evidence type="ECO:0000313" key="4">
    <source>
        <dbReference type="Proteomes" id="UP000239326"/>
    </source>
</evidence>
<feature type="domain" description="CHAT" evidence="2">
    <location>
        <begin position="174"/>
        <end position="322"/>
    </location>
</feature>
<reference evidence="3 4" key="1">
    <citation type="submission" date="2018-03" db="EMBL/GenBank/DDBJ databases">
        <title>Genome sequencing of Simplicispira sp.</title>
        <authorList>
            <person name="Kim S.-J."/>
            <person name="Heo J."/>
            <person name="Kwon S.-W."/>
        </authorList>
    </citation>
    <scope>NUCLEOTIDE SEQUENCE [LARGE SCALE GENOMIC DNA]</scope>
    <source>
        <strain evidence="3 4">SC1-8</strain>
    </source>
</reference>
<organism evidence="3 4">
    <name type="scientific">Simplicispira suum</name>
    <dbReference type="NCBI Taxonomy" id="2109915"/>
    <lineage>
        <taxon>Bacteria</taxon>
        <taxon>Pseudomonadati</taxon>
        <taxon>Pseudomonadota</taxon>
        <taxon>Betaproteobacteria</taxon>
        <taxon>Burkholderiales</taxon>
        <taxon>Comamonadaceae</taxon>
        <taxon>Simplicispira</taxon>
    </lineage>
</organism>
<keyword evidence="4" id="KW-1185">Reference proteome</keyword>
<sequence length="351" mass="39235">MSVDMYRRQVTQILDGIAKAMDQKAKEVQKAADAGKKSLAARSAANKTSTTSILQSKLREASRYAEEQAKHEREVAKLEKKIADEQKKLGTAQGRLDSEETKALKKRNEEQKRQQDAQQMQLRTMKSSLMQHEVLHRETIARVDLLSALPEQIVVAFFATDPATASDRRLLLDEEVREIQQKIRLSDHRDAVKLESRWALRSGDILQYMNELGPTVVHFSGHGTNQDELVLQDRNGDAAFVSLASLVGTFELFDSVRLVFFNTCHSYNQAAACTQYVDAAIGMNQEIGDTAARVFASQFYSAIGFGKSIPNAFRQAKNALMLEGIPEDSTPELHLRSGIEESDLILVKPKV</sequence>
<feature type="region of interest" description="Disordered" evidence="1">
    <location>
        <begin position="32"/>
        <end position="55"/>
    </location>
</feature>
<dbReference type="RefSeq" id="WP_106447554.1">
    <property type="nucleotide sequence ID" value="NZ_CP027669.1"/>
</dbReference>
<evidence type="ECO:0000259" key="2">
    <source>
        <dbReference type="Pfam" id="PF12770"/>
    </source>
</evidence>
<accession>A0A2S0N352</accession>
<dbReference type="KEGG" id="simp:C6571_15900"/>
<dbReference type="InterPro" id="IPR024983">
    <property type="entry name" value="CHAT_dom"/>
</dbReference>
<feature type="compositionally biased region" description="Basic and acidic residues" evidence="1">
    <location>
        <begin position="96"/>
        <end position="115"/>
    </location>
</feature>